<name>A0A2T0WW22_9BACT</name>
<dbReference type="InterPro" id="IPR011933">
    <property type="entry name" value="Double_TM_dom"/>
</dbReference>
<dbReference type="NCBIfam" id="TIGR02226">
    <property type="entry name" value="two_anch"/>
    <property type="match status" value="1"/>
</dbReference>
<comment type="caution">
    <text evidence="3">The sequence shown here is derived from an EMBL/GenBank/DDBJ whole genome shotgun (WGS) entry which is preliminary data.</text>
</comment>
<dbReference type="Proteomes" id="UP000238157">
    <property type="component" value="Unassembled WGS sequence"/>
</dbReference>
<keyword evidence="1" id="KW-0812">Transmembrane</keyword>
<dbReference type="AlphaFoldDB" id="A0A2T0WW22"/>
<evidence type="ECO:0000259" key="2">
    <source>
        <dbReference type="Pfam" id="PF07584"/>
    </source>
</evidence>
<proteinExistence type="predicted"/>
<keyword evidence="1" id="KW-1133">Transmembrane helix</keyword>
<feature type="domain" description="Aerotolerance regulator N-terminal" evidence="2">
    <location>
        <begin position="1"/>
        <end position="74"/>
    </location>
</feature>
<dbReference type="RefSeq" id="WP_106132094.1">
    <property type="nucleotide sequence ID" value="NZ_PVTR01000001.1"/>
</dbReference>
<feature type="transmembrane region" description="Helical" evidence="1">
    <location>
        <begin position="6"/>
        <end position="24"/>
    </location>
</feature>
<evidence type="ECO:0000313" key="3">
    <source>
        <dbReference type="EMBL" id="PRY90892.1"/>
    </source>
</evidence>
<dbReference type="EMBL" id="PVTR01000001">
    <property type="protein sequence ID" value="PRY90892.1"/>
    <property type="molecule type" value="Genomic_DNA"/>
</dbReference>
<organism evidence="3 4">
    <name type="scientific">Mongoliibacter ruber</name>
    <dbReference type="NCBI Taxonomy" id="1750599"/>
    <lineage>
        <taxon>Bacteria</taxon>
        <taxon>Pseudomonadati</taxon>
        <taxon>Bacteroidota</taxon>
        <taxon>Cytophagia</taxon>
        <taxon>Cytophagales</taxon>
        <taxon>Cyclobacteriaceae</taxon>
        <taxon>Mongoliibacter</taxon>
    </lineage>
</organism>
<accession>A0A2T0WW22</accession>
<gene>
    <name evidence="3" type="ORF">CLW00_101567</name>
</gene>
<dbReference type="PANTHER" id="PTHR37464:SF1">
    <property type="entry name" value="BLL2463 PROTEIN"/>
    <property type="match status" value="1"/>
</dbReference>
<reference evidence="3 4" key="1">
    <citation type="submission" date="2018-03" db="EMBL/GenBank/DDBJ databases">
        <title>Genomic Encyclopedia of Archaeal and Bacterial Type Strains, Phase II (KMG-II): from individual species to whole genera.</title>
        <authorList>
            <person name="Goeker M."/>
        </authorList>
    </citation>
    <scope>NUCLEOTIDE SEQUENCE [LARGE SCALE GENOMIC DNA]</scope>
    <source>
        <strain evidence="3 4">DSM 27929</strain>
    </source>
</reference>
<keyword evidence="1" id="KW-0472">Membrane</keyword>
<dbReference type="InterPro" id="IPR024163">
    <property type="entry name" value="Aerotolerance_reg_N"/>
</dbReference>
<dbReference type="PANTHER" id="PTHR37464">
    <property type="entry name" value="BLL2463 PROTEIN"/>
    <property type="match status" value="1"/>
</dbReference>
<dbReference type="OrthoDB" id="890881at2"/>
<protein>
    <submittedName>
        <fullName evidence="3">Putative membrane protein (TIGR02226 family)</fullName>
    </submittedName>
</protein>
<feature type="transmembrane region" description="Helical" evidence="1">
    <location>
        <begin position="56"/>
        <end position="78"/>
    </location>
</feature>
<dbReference type="Pfam" id="PF07584">
    <property type="entry name" value="BatA"/>
    <property type="match status" value="1"/>
</dbReference>
<keyword evidence="4" id="KW-1185">Reference proteome</keyword>
<sequence>MGFLSPYMFWGLLALSVPLLIHLWNGRKGQKVYWAAFRFLEENDNKPIRHIRLEQWFLMLLRMVFISLFVLVMVQVFFDFLENEKEVMTVHLVEPNPELLSEFRFELNQAIENGDQVILLNPDLEVIGSESLNETSGNQKMNMYKAIQKYSGYELKLYLTGFASSFDLPKYLVESDPEIFIGQHVTYQGGRNAIEISPEEVVKINDGDQMVAVSNNLSSLRKVSNGNFKVSIQLNQADREKEVLSSLKAIEEVFGLKFEIKEEGEVDMVFTDKLQEIKDELLIFDFSGDRINAQYPNVYFIKVDQERRLSAKQQLPSEILNSILHFYSIEGNPMRLDQEEIQQKFIVKDQQSYSQQSQKANAQEIIWVILLLVLIAERIVANKAGL</sequence>
<evidence type="ECO:0000313" key="4">
    <source>
        <dbReference type="Proteomes" id="UP000238157"/>
    </source>
</evidence>
<evidence type="ECO:0000256" key="1">
    <source>
        <dbReference type="SAM" id="Phobius"/>
    </source>
</evidence>